<evidence type="ECO:0000313" key="2">
    <source>
        <dbReference type="EMBL" id="KRY51998.1"/>
    </source>
</evidence>
<evidence type="ECO:0000256" key="1">
    <source>
        <dbReference type="SAM" id="Phobius"/>
    </source>
</evidence>
<feature type="transmembrane region" description="Helical" evidence="1">
    <location>
        <begin position="149"/>
        <end position="169"/>
    </location>
</feature>
<comment type="caution">
    <text evidence="2">The sequence shown here is derived from an EMBL/GenBank/DDBJ whole genome shotgun (WGS) entry which is preliminary data.</text>
</comment>
<protein>
    <submittedName>
        <fullName evidence="2">Uncharacterized protein</fullName>
    </submittedName>
</protein>
<sequence>MPWSRNGRHKSRAVVEGTICGSYPASFFPFLLRRSLSILQARADGLQDAKQRHECFVGGKQWPGEGRLEISASDKLSDNVAPVNCFTTSWKRAAASARPPENWRSFDTDFSDKDLSDMLAYLINANEQHPVRKLQCKLMMGKFVKNWKCCLALILNFNTSTFCFHLVIWQTQQKSYFSQINKKANAKPNCRQNAMNGFIVLSIVSSCLLPFESPTEQRQAAFALCFFNLDALGQPCMTSVV</sequence>
<dbReference type="Proteomes" id="UP000054653">
    <property type="component" value="Unassembled WGS sequence"/>
</dbReference>
<gene>
    <name evidence="2" type="ORF">T03_1656</name>
</gene>
<evidence type="ECO:0000313" key="3">
    <source>
        <dbReference type="Proteomes" id="UP000054653"/>
    </source>
</evidence>
<keyword evidence="3" id="KW-1185">Reference proteome</keyword>
<proteinExistence type="predicted"/>
<reference evidence="2 3" key="1">
    <citation type="submission" date="2015-01" db="EMBL/GenBank/DDBJ databases">
        <title>Evolution of Trichinella species and genotypes.</title>
        <authorList>
            <person name="Korhonen P.K."/>
            <person name="Edoardo P."/>
            <person name="Giuseppe L.R."/>
            <person name="Gasser R.B."/>
        </authorList>
    </citation>
    <scope>NUCLEOTIDE SEQUENCE [LARGE SCALE GENOMIC DNA]</scope>
    <source>
        <strain evidence="2">ISS120</strain>
    </source>
</reference>
<keyword evidence="1" id="KW-0472">Membrane</keyword>
<dbReference type="OrthoDB" id="10426424at2759"/>
<dbReference type="EMBL" id="JYDI01000113">
    <property type="protein sequence ID" value="KRY51998.1"/>
    <property type="molecule type" value="Genomic_DNA"/>
</dbReference>
<dbReference type="AlphaFoldDB" id="A0A0V1CSC1"/>
<keyword evidence="1" id="KW-0812">Transmembrane</keyword>
<accession>A0A0V1CSC1</accession>
<keyword evidence="1" id="KW-1133">Transmembrane helix</keyword>
<name>A0A0V1CSC1_TRIBR</name>
<organism evidence="2 3">
    <name type="scientific">Trichinella britovi</name>
    <name type="common">Parasitic roundworm</name>
    <dbReference type="NCBI Taxonomy" id="45882"/>
    <lineage>
        <taxon>Eukaryota</taxon>
        <taxon>Metazoa</taxon>
        <taxon>Ecdysozoa</taxon>
        <taxon>Nematoda</taxon>
        <taxon>Enoplea</taxon>
        <taxon>Dorylaimia</taxon>
        <taxon>Trichinellida</taxon>
        <taxon>Trichinellidae</taxon>
        <taxon>Trichinella</taxon>
    </lineage>
</organism>